<name>A0A0D7AZ38_9AGAR</name>
<keyword evidence="2" id="KW-1185">Reference proteome</keyword>
<dbReference type="EMBL" id="KN880772">
    <property type="protein sequence ID" value="KIY62546.1"/>
    <property type="molecule type" value="Genomic_DNA"/>
</dbReference>
<organism evidence="1 2">
    <name type="scientific">Cylindrobasidium torrendii FP15055 ss-10</name>
    <dbReference type="NCBI Taxonomy" id="1314674"/>
    <lineage>
        <taxon>Eukaryota</taxon>
        <taxon>Fungi</taxon>
        <taxon>Dikarya</taxon>
        <taxon>Basidiomycota</taxon>
        <taxon>Agaricomycotina</taxon>
        <taxon>Agaricomycetes</taxon>
        <taxon>Agaricomycetidae</taxon>
        <taxon>Agaricales</taxon>
        <taxon>Marasmiineae</taxon>
        <taxon>Physalacriaceae</taxon>
        <taxon>Cylindrobasidium</taxon>
    </lineage>
</organism>
<evidence type="ECO:0000313" key="1">
    <source>
        <dbReference type="EMBL" id="KIY62546.1"/>
    </source>
</evidence>
<proteinExistence type="predicted"/>
<reference evidence="1 2" key="1">
    <citation type="journal article" date="2015" name="Fungal Genet. Biol.">
        <title>Evolution of novel wood decay mechanisms in Agaricales revealed by the genome sequences of Fistulina hepatica and Cylindrobasidium torrendii.</title>
        <authorList>
            <person name="Floudas D."/>
            <person name="Held B.W."/>
            <person name="Riley R."/>
            <person name="Nagy L.G."/>
            <person name="Koehler G."/>
            <person name="Ransdell A.S."/>
            <person name="Younus H."/>
            <person name="Chow J."/>
            <person name="Chiniquy J."/>
            <person name="Lipzen A."/>
            <person name="Tritt A."/>
            <person name="Sun H."/>
            <person name="Haridas S."/>
            <person name="LaButti K."/>
            <person name="Ohm R.A."/>
            <person name="Kues U."/>
            <person name="Blanchette R.A."/>
            <person name="Grigoriev I.V."/>
            <person name="Minto R.E."/>
            <person name="Hibbett D.S."/>
        </authorList>
    </citation>
    <scope>NUCLEOTIDE SEQUENCE [LARGE SCALE GENOMIC DNA]</scope>
    <source>
        <strain evidence="1 2">FP15055 ss-10</strain>
    </source>
</reference>
<gene>
    <name evidence="1" type="ORF">CYLTODRAFT_494560</name>
</gene>
<dbReference type="Proteomes" id="UP000054007">
    <property type="component" value="Unassembled WGS sequence"/>
</dbReference>
<protein>
    <submittedName>
        <fullName evidence="1">Uncharacterized protein</fullName>
    </submittedName>
</protein>
<evidence type="ECO:0000313" key="2">
    <source>
        <dbReference type="Proteomes" id="UP000054007"/>
    </source>
</evidence>
<sequence>MVFTRKVGRPRKHVTVKEGREVTRLRKAAWEAEHMAARSERRRARSTENAHWLTRTLSWSGVDCTVNKMFEDTCFDYPLPTDTRLGTLFRQLKNLYLHIDHAFDDAPSRWFADTADVLLRSRGTVLQDHISFLQSVLRCLQPYFHAMDITHDTFGIFFSKEDVWVREAAQMAERVHAWADNLHTILDAWDAGTLKEILPLVTTV</sequence>
<dbReference type="AlphaFoldDB" id="A0A0D7AZ38"/>
<accession>A0A0D7AZ38</accession>